<reference evidence="5" key="1">
    <citation type="submission" date="2020-05" db="EMBL/GenBank/DDBJ databases">
        <authorList>
            <person name="Chiriac C."/>
            <person name="Salcher M."/>
            <person name="Ghai R."/>
            <person name="Kavagutti S V."/>
        </authorList>
    </citation>
    <scope>NUCLEOTIDE SEQUENCE</scope>
</reference>
<dbReference type="AlphaFoldDB" id="A0A6J7M2Q4"/>
<sequence length="158" mass="17607">MRAIQRRQARQALDDRFGKLERSALAAPRMGWIRAIRDALGLSTRQLADRLDVSGPAVTGLEASERAGTIQLDTLRRVAAAMECEVVYALVPRSGSLEAVVLKRAEQAAVLELKRLNTTMRLEDQGLDAQRLRAALVNLTHTLQDSSRIWDEPLKHRS</sequence>
<organism evidence="5">
    <name type="scientific">freshwater metagenome</name>
    <dbReference type="NCBI Taxonomy" id="449393"/>
    <lineage>
        <taxon>unclassified sequences</taxon>
        <taxon>metagenomes</taxon>
        <taxon>ecological metagenomes</taxon>
    </lineage>
</organism>
<dbReference type="Pfam" id="PF01381">
    <property type="entry name" value="HTH_3"/>
    <property type="match status" value="1"/>
</dbReference>
<dbReference type="InterPro" id="IPR010982">
    <property type="entry name" value="Lambda_DNA-bd_dom_sf"/>
</dbReference>
<dbReference type="Gene3D" id="1.10.260.40">
    <property type="entry name" value="lambda repressor-like DNA-binding domains"/>
    <property type="match status" value="1"/>
</dbReference>
<proteinExistence type="predicted"/>
<dbReference type="InterPro" id="IPR001387">
    <property type="entry name" value="Cro/C1-type_HTH"/>
</dbReference>
<dbReference type="SUPFAM" id="SSF47413">
    <property type="entry name" value="lambda repressor-like DNA-binding domains"/>
    <property type="match status" value="1"/>
</dbReference>
<protein>
    <submittedName>
        <fullName evidence="5">Unannotated protein</fullName>
    </submittedName>
</protein>
<dbReference type="EMBL" id="CAFBMT010000025">
    <property type="protein sequence ID" value="CAB4952426.1"/>
    <property type="molecule type" value="Genomic_DNA"/>
</dbReference>
<dbReference type="EMBL" id="CAFBOL010000006">
    <property type="protein sequence ID" value="CAB4974428.1"/>
    <property type="molecule type" value="Genomic_DNA"/>
</dbReference>
<dbReference type="GO" id="GO:0003677">
    <property type="term" value="F:DNA binding"/>
    <property type="evidence" value="ECO:0007669"/>
    <property type="project" value="InterPro"/>
</dbReference>
<dbReference type="NCBIfam" id="TIGR02612">
    <property type="entry name" value="mob_myst_A"/>
    <property type="match status" value="1"/>
</dbReference>
<evidence type="ECO:0000313" key="2">
    <source>
        <dbReference type="EMBL" id="CAB4365424.1"/>
    </source>
</evidence>
<dbReference type="PROSITE" id="PS50943">
    <property type="entry name" value="HTH_CROC1"/>
    <property type="match status" value="1"/>
</dbReference>
<evidence type="ECO:0000313" key="5">
    <source>
        <dbReference type="EMBL" id="CAB4974428.1"/>
    </source>
</evidence>
<dbReference type="EMBL" id="CAEZYF010000028">
    <property type="protein sequence ID" value="CAB4742957.1"/>
    <property type="molecule type" value="Genomic_DNA"/>
</dbReference>
<evidence type="ECO:0000259" key="1">
    <source>
        <dbReference type="PROSITE" id="PS50943"/>
    </source>
</evidence>
<name>A0A6J7M2Q4_9ZZZZ</name>
<dbReference type="InterPro" id="IPR013435">
    <property type="entry name" value="Mobile_mystery_prot_A"/>
</dbReference>
<dbReference type="EMBL" id="CAESGF010000031">
    <property type="protein sequence ID" value="CAB4365424.1"/>
    <property type="molecule type" value="Genomic_DNA"/>
</dbReference>
<evidence type="ECO:0000313" key="3">
    <source>
        <dbReference type="EMBL" id="CAB4742957.1"/>
    </source>
</evidence>
<gene>
    <name evidence="3" type="ORF">UFOPK2656_03030</name>
    <name evidence="4" type="ORF">UFOPK3651_02947</name>
    <name evidence="5" type="ORF">UFOPK3931_00397</name>
    <name evidence="2" type="ORF">UFOPK4189_03168</name>
</gene>
<feature type="domain" description="HTH cro/C1-type" evidence="1">
    <location>
        <begin position="33"/>
        <end position="89"/>
    </location>
</feature>
<accession>A0A6J7M2Q4</accession>
<dbReference type="SMART" id="SM00530">
    <property type="entry name" value="HTH_XRE"/>
    <property type="match status" value="1"/>
</dbReference>
<dbReference type="CDD" id="cd00093">
    <property type="entry name" value="HTH_XRE"/>
    <property type="match status" value="1"/>
</dbReference>
<evidence type="ECO:0000313" key="4">
    <source>
        <dbReference type="EMBL" id="CAB4952426.1"/>
    </source>
</evidence>